<organism evidence="3 4">
    <name type="scientific">Candidatus Venteria ishoeyi</name>
    <dbReference type="NCBI Taxonomy" id="1899563"/>
    <lineage>
        <taxon>Bacteria</taxon>
        <taxon>Pseudomonadati</taxon>
        <taxon>Pseudomonadota</taxon>
        <taxon>Gammaproteobacteria</taxon>
        <taxon>Thiotrichales</taxon>
        <taxon>Thiotrichaceae</taxon>
        <taxon>Venteria</taxon>
    </lineage>
</organism>
<proteinExistence type="predicted"/>
<evidence type="ECO:0000259" key="2">
    <source>
        <dbReference type="PROSITE" id="PS50853"/>
    </source>
</evidence>
<dbReference type="CDD" id="cd00063">
    <property type="entry name" value="FN3"/>
    <property type="match status" value="1"/>
</dbReference>
<keyword evidence="4" id="KW-1185">Reference proteome</keyword>
<dbReference type="Proteomes" id="UP000236724">
    <property type="component" value="Unassembled WGS sequence"/>
</dbReference>
<dbReference type="RefSeq" id="WP_103920282.1">
    <property type="nucleotide sequence ID" value="NZ_FMSV02000498.1"/>
</dbReference>
<sequence>MMTRKTIVALFLIFLAAQGSWGQSSIPKVVMNYVSVDPATNDVEISWVQSNDIDVKGYIIYRDVPGTPWYLSIDTVKARNITTFINYASPITATSSMAGTKSETYNVIAFDSITNEKSEHSDDHHTIFLESAFRPCYAEIKLNWTAYDTWFNGISNYNIYYNIDGGAWDLLEVVDGYTVNYNVHNLLPDVDYSFYIEAVSGGVYMSTSNQVTEFTDMPVPPVDFNANYASVSAENYIDLSFTIDTAADVTKYVLLRSDSLDGDFESIMEFTPGASETLIEYTDYTPTSIIHYYKLQAINTCDVPFANTTNYCSNIVLNANALNNMRNKLIWNNYYKWDRGISHYDVYRVVDYMNPVNIAQIPYGDTVHLDRMDQFLYDPQSIMNNTYLEIENPYNYLEQPIVSGLVCYYVIGIEKPGVDADTLPLPQYESKSNKVCVSQMPRVFVPNAFSPNSDDLNDTFFPYISFAGLADYELRIYNRWGNLVFRTLHIHQGWNGTMFDGSTKAPIGTYVYQFSFIDGEGESQEHTGQVTLIR</sequence>
<reference evidence="3 4" key="1">
    <citation type="submission" date="2016-10" db="EMBL/GenBank/DDBJ databases">
        <authorList>
            <person name="de Groot N.N."/>
        </authorList>
    </citation>
    <scope>NUCLEOTIDE SEQUENCE [LARGE SCALE GENOMIC DNA]</scope>
    <source>
        <strain evidence="3">MBHS1</strain>
    </source>
</reference>
<dbReference type="InterPro" id="IPR036116">
    <property type="entry name" value="FN3_sf"/>
</dbReference>
<gene>
    <name evidence="3" type="ORF">MBHS_02379</name>
</gene>
<feature type="chain" id="PRO_5014971034" evidence="1">
    <location>
        <begin position="23"/>
        <end position="534"/>
    </location>
</feature>
<dbReference type="InterPro" id="IPR003961">
    <property type="entry name" value="FN3_dom"/>
</dbReference>
<dbReference type="InterPro" id="IPR026341">
    <property type="entry name" value="T9SS_type_B"/>
</dbReference>
<dbReference type="OrthoDB" id="39703at2"/>
<dbReference type="EMBL" id="FMSV02000498">
    <property type="protein sequence ID" value="SEH06516.1"/>
    <property type="molecule type" value="Genomic_DNA"/>
</dbReference>
<evidence type="ECO:0000313" key="4">
    <source>
        <dbReference type="Proteomes" id="UP000236724"/>
    </source>
</evidence>
<dbReference type="PROSITE" id="PS50853">
    <property type="entry name" value="FN3"/>
    <property type="match status" value="1"/>
</dbReference>
<dbReference type="SUPFAM" id="SSF49265">
    <property type="entry name" value="Fibronectin type III"/>
    <property type="match status" value="1"/>
</dbReference>
<keyword evidence="1" id="KW-0732">Signal</keyword>
<dbReference type="Pfam" id="PF00041">
    <property type="entry name" value="fn3"/>
    <property type="match status" value="1"/>
</dbReference>
<dbReference type="AlphaFoldDB" id="A0A1H6FBK9"/>
<evidence type="ECO:0000256" key="1">
    <source>
        <dbReference type="SAM" id="SignalP"/>
    </source>
</evidence>
<name>A0A1H6FBK9_9GAMM</name>
<dbReference type="NCBIfam" id="TIGR04131">
    <property type="entry name" value="Bac_Flav_CTERM"/>
    <property type="match status" value="1"/>
</dbReference>
<dbReference type="Pfam" id="PF13585">
    <property type="entry name" value="CHU_C"/>
    <property type="match status" value="1"/>
</dbReference>
<protein>
    <submittedName>
        <fullName evidence="3">Fibronectin type III domain protein</fullName>
    </submittedName>
</protein>
<dbReference type="Gene3D" id="2.60.40.10">
    <property type="entry name" value="Immunoglobulins"/>
    <property type="match status" value="2"/>
</dbReference>
<dbReference type="InterPro" id="IPR013783">
    <property type="entry name" value="Ig-like_fold"/>
</dbReference>
<evidence type="ECO:0000313" key="3">
    <source>
        <dbReference type="EMBL" id="SEH06516.1"/>
    </source>
</evidence>
<accession>A0A1H6FBK9</accession>
<feature type="signal peptide" evidence="1">
    <location>
        <begin position="1"/>
        <end position="22"/>
    </location>
</feature>
<feature type="domain" description="Fibronectin type-III" evidence="2">
    <location>
        <begin position="119"/>
        <end position="220"/>
    </location>
</feature>